<evidence type="ECO:0008006" key="3">
    <source>
        <dbReference type="Google" id="ProtNLM"/>
    </source>
</evidence>
<organism evidence="1 2">
    <name type="scientific">Salinimicrobium sediminis</name>
    <dbReference type="NCBI Taxonomy" id="1343891"/>
    <lineage>
        <taxon>Bacteria</taxon>
        <taxon>Pseudomonadati</taxon>
        <taxon>Bacteroidota</taxon>
        <taxon>Flavobacteriia</taxon>
        <taxon>Flavobacteriales</taxon>
        <taxon>Flavobacteriaceae</taxon>
        <taxon>Salinimicrobium</taxon>
    </lineage>
</organism>
<sequence length="120" mass="13866">MSAFVISKRENGSYKFTFASRRGKTIFTSIACREKSDCEKIIETIRNDFDSFVFRKARTGSGKYFFRITRGGLVLANSRKFSTELMLQKGIDQFLKFLPEAETLDFSVNEDIFAEVEEEE</sequence>
<accession>A0A285X5I7</accession>
<dbReference type="InterPro" id="IPR036913">
    <property type="entry name" value="YegP-like_sf"/>
</dbReference>
<dbReference type="AlphaFoldDB" id="A0A285X5I7"/>
<keyword evidence="2" id="KW-1185">Reference proteome</keyword>
<evidence type="ECO:0000313" key="2">
    <source>
        <dbReference type="Proteomes" id="UP000219193"/>
    </source>
</evidence>
<evidence type="ECO:0000313" key="1">
    <source>
        <dbReference type="EMBL" id="SOC79669.1"/>
    </source>
</evidence>
<protein>
    <recommendedName>
        <fullName evidence="3">DUF1508 domain-containing protein</fullName>
    </recommendedName>
</protein>
<dbReference type="OrthoDB" id="1439045at2"/>
<dbReference type="RefSeq" id="WP_097055387.1">
    <property type="nucleotide sequence ID" value="NZ_OCMF01000001.1"/>
</dbReference>
<dbReference type="SUPFAM" id="SSF160113">
    <property type="entry name" value="YegP-like"/>
    <property type="match status" value="1"/>
</dbReference>
<proteinExistence type="predicted"/>
<name>A0A285X5I7_9FLAO</name>
<dbReference type="EMBL" id="OCMF01000001">
    <property type="protein sequence ID" value="SOC79669.1"/>
    <property type="molecule type" value="Genomic_DNA"/>
</dbReference>
<reference evidence="2" key="1">
    <citation type="submission" date="2017-09" db="EMBL/GenBank/DDBJ databases">
        <authorList>
            <person name="Varghese N."/>
            <person name="Submissions S."/>
        </authorList>
    </citation>
    <scope>NUCLEOTIDE SEQUENCE [LARGE SCALE GENOMIC DNA]</scope>
    <source>
        <strain evidence="2">CGMCC 1.12641</strain>
    </source>
</reference>
<gene>
    <name evidence="1" type="ORF">SAMN06296241_1200</name>
</gene>
<dbReference type="Gene3D" id="2.30.29.80">
    <property type="match status" value="1"/>
</dbReference>
<dbReference type="Proteomes" id="UP000219193">
    <property type="component" value="Unassembled WGS sequence"/>
</dbReference>